<dbReference type="Gene3D" id="3.30.420.40">
    <property type="match status" value="2"/>
</dbReference>
<dbReference type="PATRIC" id="fig|1618634.3.peg.66"/>
<dbReference type="AlphaFoldDB" id="A0A0G0NGL8"/>
<dbReference type="PIRSF" id="PIRSF019169">
    <property type="entry name" value="PilM"/>
    <property type="match status" value="1"/>
</dbReference>
<dbReference type="PANTHER" id="PTHR32432:SF3">
    <property type="entry name" value="ETHANOLAMINE UTILIZATION PROTEIN EUTJ"/>
    <property type="match status" value="1"/>
</dbReference>
<dbReference type="Pfam" id="PF11104">
    <property type="entry name" value="PilM_2"/>
    <property type="match status" value="2"/>
</dbReference>
<dbReference type="InterPro" id="IPR005883">
    <property type="entry name" value="PilM"/>
</dbReference>
<dbReference type="CDD" id="cd24049">
    <property type="entry name" value="ASKHA_NBD_PilM"/>
    <property type="match status" value="1"/>
</dbReference>
<dbReference type="EMBL" id="LBWS01000005">
    <property type="protein sequence ID" value="KKR15284.1"/>
    <property type="molecule type" value="Genomic_DNA"/>
</dbReference>
<reference evidence="1 2" key="1">
    <citation type="journal article" date="2015" name="Nature">
        <title>rRNA introns, odd ribosomes, and small enigmatic genomes across a large radiation of phyla.</title>
        <authorList>
            <person name="Brown C.T."/>
            <person name="Hug L.A."/>
            <person name="Thomas B.C."/>
            <person name="Sharon I."/>
            <person name="Castelle C.J."/>
            <person name="Singh A."/>
            <person name="Wilkins M.J."/>
            <person name="Williams K.H."/>
            <person name="Banfield J.F."/>
        </authorList>
    </citation>
    <scope>NUCLEOTIDE SEQUENCE [LARGE SCALE GENOMIC DNA]</scope>
</reference>
<name>A0A0G0NGL8_9BACT</name>
<protein>
    <submittedName>
        <fullName evidence="1">Tfp pilus assembly protein, ATPase PilM</fullName>
    </submittedName>
</protein>
<proteinExistence type="predicted"/>
<dbReference type="InterPro" id="IPR043129">
    <property type="entry name" value="ATPase_NBD"/>
</dbReference>
<accession>A0A0G0NGL8</accession>
<evidence type="ECO:0000313" key="1">
    <source>
        <dbReference type="EMBL" id="KKR15284.1"/>
    </source>
</evidence>
<sequence length="397" mass="43520">MSLFSTTPVSYLGVDIGSSSIKVVELKKHQDKVVLVNYGYSEQLTNAYPNGAKLDIKRVAEAIEKITKKTGMSARDVVSSLPTFTVFSSIIHLSGRLTAKDLDSAIAWEAKKIIPLPLKDIVLDWQRIDEGGPGLLKNRLTDKDEIKQAEIKLAQTSEIANTVPVAEKTEVKAETKAEKKETKLAGSLHHKVLLIGAPKSLIKSYAYSFKSIKFNLVNLETEVFGLIRSLLGNDRSTVMIVQLGANSTNVFIVNKGVPMLSRSIDVGGLAITKAISKNLNISLEKAEQFKYDLTNQEGPLPKMITEVIAPVFNEVKYILEGFSNKEQLEVSKVILTGGGSMLGGLAEYFSDSLNKNVLIGDPWFRVAYPLELKPVLEQIGPRLAVAIGLAMREFDKS</sequence>
<evidence type="ECO:0000313" key="2">
    <source>
        <dbReference type="Proteomes" id="UP000034048"/>
    </source>
</evidence>
<dbReference type="PANTHER" id="PTHR32432">
    <property type="entry name" value="CELL DIVISION PROTEIN FTSA-RELATED"/>
    <property type="match status" value="1"/>
</dbReference>
<dbReference type="Proteomes" id="UP000034048">
    <property type="component" value="Unassembled WGS sequence"/>
</dbReference>
<gene>
    <name evidence="1" type="ORF">UT42_C0005G0004</name>
</gene>
<organism evidence="1 2">
    <name type="scientific">Candidatus Falkowbacteria bacterium GW2011_GWA2_39_24</name>
    <dbReference type="NCBI Taxonomy" id="1618634"/>
    <lineage>
        <taxon>Bacteria</taxon>
        <taxon>Candidatus Falkowiibacteriota</taxon>
    </lineage>
</organism>
<dbReference type="SUPFAM" id="SSF53067">
    <property type="entry name" value="Actin-like ATPase domain"/>
    <property type="match status" value="2"/>
</dbReference>
<comment type="caution">
    <text evidence="1">The sequence shown here is derived from an EMBL/GenBank/DDBJ whole genome shotgun (WGS) entry which is preliminary data.</text>
</comment>
<dbReference type="InterPro" id="IPR050696">
    <property type="entry name" value="FtsA/MreB"/>
</dbReference>